<gene>
    <name evidence="12" type="ORF">CcCBS67573_g10208</name>
</gene>
<evidence type="ECO:0000256" key="4">
    <source>
        <dbReference type="ARBA" id="ARBA00022630"/>
    </source>
</evidence>
<evidence type="ECO:0000256" key="5">
    <source>
        <dbReference type="ARBA" id="ARBA00022827"/>
    </source>
</evidence>
<dbReference type="EC" id="1.1.2.4" evidence="9"/>
<keyword evidence="8" id="KW-0496">Mitochondrion</keyword>
<keyword evidence="7" id="KW-0560">Oxidoreductase</keyword>
<dbReference type="SUPFAM" id="SSF55103">
    <property type="entry name" value="FAD-linked oxidases, C-terminal domain"/>
    <property type="match status" value="1"/>
</dbReference>
<evidence type="ECO:0000256" key="3">
    <source>
        <dbReference type="ARBA" id="ARBA00008000"/>
    </source>
</evidence>
<organism evidence="12 13">
    <name type="scientific">Chytriomyces confervae</name>
    <dbReference type="NCBI Taxonomy" id="246404"/>
    <lineage>
        <taxon>Eukaryota</taxon>
        <taxon>Fungi</taxon>
        <taxon>Fungi incertae sedis</taxon>
        <taxon>Chytridiomycota</taxon>
        <taxon>Chytridiomycota incertae sedis</taxon>
        <taxon>Chytridiomycetes</taxon>
        <taxon>Chytridiales</taxon>
        <taxon>Chytriomycetaceae</taxon>
        <taxon>Chytriomyces</taxon>
    </lineage>
</organism>
<dbReference type="PANTHER" id="PTHR11748:SF111">
    <property type="entry name" value="D-LACTATE DEHYDROGENASE, MITOCHONDRIAL-RELATED"/>
    <property type="match status" value="1"/>
</dbReference>
<name>A0A507D9S0_9FUNG</name>
<dbReference type="GO" id="GO:0004458">
    <property type="term" value="F:D-lactate dehydrogenase (cytochrome) activity"/>
    <property type="evidence" value="ECO:0007669"/>
    <property type="project" value="UniProtKB-EC"/>
</dbReference>
<evidence type="ECO:0000256" key="2">
    <source>
        <dbReference type="ARBA" id="ARBA00004173"/>
    </source>
</evidence>
<keyword evidence="4" id="KW-0285">Flavoprotein</keyword>
<dbReference type="Gene3D" id="3.30.70.2740">
    <property type="match status" value="1"/>
</dbReference>
<proteinExistence type="inferred from homology"/>
<dbReference type="OrthoDB" id="7786253at2759"/>
<comment type="subcellular location">
    <subcellularLocation>
        <location evidence="2">Mitochondrion</location>
    </subcellularLocation>
</comment>
<dbReference type="GO" id="GO:0071949">
    <property type="term" value="F:FAD binding"/>
    <property type="evidence" value="ECO:0007669"/>
    <property type="project" value="InterPro"/>
</dbReference>
<dbReference type="FunFam" id="3.30.465.10:FF:000016">
    <property type="entry name" value="probable D-lactate dehydrogenase, mitochondrial"/>
    <property type="match status" value="1"/>
</dbReference>
<keyword evidence="6" id="KW-0809">Transit peptide</keyword>
<dbReference type="InterPro" id="IPR036318">
    <property type="entry name" value="FAD-bd_PCMH-like_sf"/>
</dbReference>
<evidence type="ECO:0000256" key="10">
    <source>
        <dbReference type="ARBA" id="ARBA00051436"/>
    </source>
</evidence>
<dbReference type="GO" id="GO:0005739">
    <property type="term" value="C:mitochondrion"/>
    <property type="evidence" value="ECO:0007669"/>
    <property type="project" value="UniProtKB-SubCell"/>
</dbReference>
<dbReference type="GO" id="GO:0008720">
    <property type="term" value="F:D-lactate dehydrogenase (NAD+) activity"/>
    <property type="evidence" value="ECO:0007669"/>
    <property type="project" value="TreeGrafter"/>
</dbReference>
<dbReference type="InterPro" id="IPR016169">
    <property type="entry name" value="FAD-bd_PCMH_sub2"/>
</dbReference>
<evidence type="ECO:0000256" key="1">
    <source>
        <dbReference type="ARBA" id="ARBA00001974"/>
    </source>
</evidence>
<dbReference type="InterPro" id="IPR016171">
    <property type="entry name" value="Vanillyl_alc_oxidase_C-sub2"/>
</dbReference>
<evidence type="ECO:0000313" key="12">
    <source>
        <dbReference type="EMBL" id="TPX48409.1"/>
    </source>
</evidence>
<dbReference type="InterPro" id="IPR004113">
    <property type="entry name" value="FAD-bd_oxidored_4_C"/>
</dbReference>
<dbReference type="PANTHER" id="PTHR11748">
    <property type="entry name" value="D-LACTATE DEHYDROGENASE"/>
    <property type="match status" value="1"/>
</dbReference>
<protein>
    <recommendedName>
        <fullName evidence="9">D-lactate dehydrogenase (cytochrome)</fullName>
        <ecNumber evidence="9">1.1.2.4</ecNumber>
    </recommendedName>
</protein>
<dbReference type="SUPFAM" id="SSF56176">
    <property type="entry name" value="FAD-binding/transporter-associated domain-like"/>
    <property type="match status" value="1"/>
</dbReference>
<evidence type="ECO:0000259" key="11">
    <source>
        <dbReference type="PROSITE" id="PS51387"/>
    </source>
</evidence>
<keyword evidence="5" id="KW-0274">FAD</keyword>
<dbReference type="AlphaFoldDB" id="A0A507D9S0"/>
<dbReference type="FunFam" id="3.30.70.2740:FF:000001">
    <property type="entry name" value="D-lactate dehydrogenase mitochondrial"/>
    <property type="match status" value="1"/>
</dbReference>
<sequence length="483" mass="52058">MSTAVEQLLTALAAHVQTKPAEFGSLRIRTDDATLRRHSRDKSYHHESQRPRAVVAVASEAHVSLVLSLANALKVPVVAYAAGTSLEAQATLIDHNGIILDVSEMDNVVAVHEQDLDCVVEPGVGWGELREHLKPTGLFFPPDPGAAACIGGMCGTNCSGTLAFRYGTMKDNVLSLRVVLADGTVIKTRNRAVKSSAGYDLTRLFIGSEGTLGIVTQATLRLRRIPTHSSVVIAQFPTLSASAIVVQRLVQSGAPFLRLEIIDDLCIKAVNTEIEDPARKFAELTTIMAECAGGSHDAVLEQLASFKQACGDGVMNLTVATNEEEAEHLWSLRKRAYFSATALRQHEVDKKFTVVVTDVAVPISRLVDILVATKKMIAEAQLVSPIVAHAGDGNFHCLMVVDDNDPAEIERATTVRDKMALLALQMEGTCTGEHGIGIGKIHLLEKELGHGAMQLMRTLKKALDPNNILNPGKVFHLESPSKL</sequence>
<dbReference type="GO" id="GO:1903457">
    <property type="term" value="P:lactate catabolic process"/>
    <property type="evidence" value="ECO:0007669"/>
    <property type="project" value="TreeGrafter"/>
</dbReference>
<feature type="domain" description="FAD-binding PCMH-type" evidence="11">
    <location>
        <begin position="47"/>
        <end position="225"/>
    </location>
</feature>
<dbReference type="STRING" id="246404.A0A507D9S0"/>
<dbReference type="Pfam" id="PF02913">
    <property type="entry name" value="FAD-oxidase_C"/>
    <property type="match status" value="1"/>
</dbReference>
<comment type="similarity">
    <text evidence="3">Belongs to the FAD-binding oxidoreductase/transferase type 4 family.</text>
</comment>
<dbReference type="EMBL" id="QEAP01001260">
    <property type="protein sequence ID" value="TPX48409.1"/>
    <property type="molecule type" value="Genomic_DNA"/>
</dbReference>
<accession>A0A507D9S0</accession>
<keyword evidence="13" id="KW-1185">Reference proteome</keyword>
<comment type="cofactor">
    <cofactor evidence="1">
        <name>FAD</name>
        <dbReference type="ChEBI" id="CHEBI:57692"/>
    </cofactor>
</comment>
<comment type="caution">
    <text evidence="12">The sequence shown here is derived from an EMBL/GenBank/DDBJ whole genome shotgun (WGS) entry which is preliminary data.</text>
</comment>
<evidence type="ECO:0000256" key="9">
    <source>
        <dbReference type="ARBA" id="ARBA00038897"/>
    </source>
</evidence>
<dbReference type="Gene3D" id="1.10.45.10">
    <property type="entry name" value="Vanillyl-alcohol Oxidase, Chain A, domain 4"/>
    <property type="match status" value="1"/>
</dbReference>
<dbReference type="InterPro" id="IPR016166">
    <property type="entry name" value="FAD-bd_PCMH"/>
</dbReference>
<dbReference type="Gene3D" id="3.30.465.10">
    <property type="match status" value="1"/>
</dbReference>
<dbReference type="FunFam" id="1.10.45.10:FF:000001">
    <property type="entry name" value="D-lactate dehydrogenase mitochondrial"/>
    <property type="match status" value="1"/>
</dbReference>
<dbReference type="InterPro" id="IPR016164">
    <property type="entry name" value="FAD-linked_Oxase-like_C"/>
</dbReference>
<evidence type="ECO:0000313" key="13">
    <source>
        <dbReference type="Proteomes" id="UP000320333"/>
    </source>
</evidence>
<dbReference type="PROSITE" id="PS51387">
    <property type="entry name" value="FAD_PCMH"/>
    <property type="match status" value="1"/>
</dbReference>
<evidence type="ECO:0000256" key="6">
    <source>
        <dbReference type="ARBA" id="ARBA00022946"/>
    </source>
</evidence>
<evidence type="ECO:0000256" key="7">
    <source>
        <dbReference type="ARBA" id="ARBA00023002"/>
    </source>
</evidence>
<dbReference type="InterPro" id="IPR006094">
    <property type="entry name" value="Oxid_FAD_bind_N"/>
</dbReference>
<evidence type="ECO:0000256" key="8">
    <source>
        <dbReference type="ARBA" id="ARBA00023128"/>
    </source>
</evidence>
<reference evidence="12 13" key="1">
    <citation type="journal article" date="2019" name="Sci. Rep.">
        <title>Comparative genomics of chytrid fungi reveal insights into the obligate biotrophic and pathogenic lifestyle of Synchytrium endobioticum.</title>
        <authorList>
            <person name="van de Vossenberg B.T.L.H."/>
            <person name="Warris S."/>
            <person name="Nguyen H.D.T."/>
            <person name="van Gent-Pelzer M.P.E."/>
            <person name="Joly D.L."/>
            <person name="van de Geest H.C."/>
            <person name="Bonants P.J.M."/>
            <person name="Smith D.S."/>
            <person name="Levesque C.A."/>
            <person name="van der Lee T.A.J."/>
        </authorList>
    </citation>
    <scope>NUCLEOTIDE SEQUENCE [LARGE SCALE GENOMIC DNA]</scope>
    <source>
        <strain evidence="12 13">CBS 675.73</strain>
    </source>
</reference>
<comment type="catalytic activity">
    <reaction evidence="10">
        <text>(R)-lactate + 2 Fe(III)-[cytochrome c] = 2 Fe(II)-[cytochrome c] + pyruvate + 2 H(+)</text>
        <dbReference type="Rhea" id="RHEA:13521"/>
        <dbReference type="Rhea" id="RHEA-COMP:10350"/>
        <dbReference type="Rhea" id="RHEA-COMP:14399"/>
        <dbReference type="ChEBI" id="CHEBI:15361"/>
        <dbReference type="ChEBI" id="CHEBI:15378"/>
        <dbReference type="ChEBI" id="CHEBI:16004"/>
        <dbReference type="ChEBI" id="CHEBI:29033"/>
        <dbReference type="ChEBI" id="CHEBI:29034"/>
        <dbReference type="EC" id="1.1.2.4"/>
    </reaction>
</comment>
<dbReference type="Pfam" id="PF01565">
    <property type="entry name" value="FAD_binding_4"/>
    <property type="match status" value="1"/>
</dbReference>
<dbReference type="Proteomes" id="UP000320333">
    <property type="component" value="Unassembled WGS sequence"/>
</dbReference>